<proteinExistence type="inferred from homology"/>
<dbReference type="NCBIfam" id="NF005381">
    <property type="entry name" value="PRK06924.1"/>
    <property type="match status" value="1"/>
</dbReference>
<comment type="similarity">
    <text evidence="2">Belongs to the short-chain dehydrogenases/reductases (SDR) family.</text>
</comment>
<keyword evidence="4" id="KW-0521">NADP</keyword>
<dbReference type="EC" id="1.1.1.320" evidence="6"/>
<dbReference type="InterPro" id="IPR036291">
    <property type="entry name" value="NAD(P)-bd_dom_sf"/>
</dbReference>
<gene>
    <name evidence="6" type="ORF">GLW04_00410</name>
</gene>
<keyword evidence="3" id="KW-0963">Cytoplasm</keyword>
<evidence type="ECO:0000313" key="7">
    <source>
        <dbReference type="Proteomes" id="UP000460949"/>
    </source>
</evidence>
<dbReference type="InterPro" id="IPR051721">
    <property type="entry name" value="Biopterin_syn/organic_redct"/>
</dbReference>
<dbReference type="RefSeq" id="WP_160834807.1">
    <property type="nucleotide sequence ID" value="NZ_WMET01000001.1"/>
</dbReference>
<dbReference type="SUPFAM" id="SSF51735">
    <property type="entry name" value="NAD(P)-binding Rossmann-fold domains"/>
    <property type="match status" value="1"/>
</dbReference>
<evidence type="ECO:0000313" key="6">
    <source>
        <dbReference type="EMBL" id="MYL18328.1"/>
    </source>
</evidence>
<dbReference type="OrthoDB" id="9794387at2"/>
<comment type="caution">
    <text evidence="6">The sequence shown here is derived from an EMBL/GenBank/DDBJ whole genome shotgun (WGS) entry which is preliminary data.</text>
</comment>
<sequence>MKYAIITGTSRGLGEAVAEKFMKQGIHVLGISRSGNEKLSSLKDEQTGSFEHIPADLNDTADLQRAAAVVKEKAFHAQTEFVYIVNNAGVVEPIETAGNLDAEAVQKHMQINLTAPILLINELLPAASETGVKLGIVMITSGAAEKSIHGWSVYSSSKAALNRFTETLALEQEGSGHTILAFSPGVMDTDMQQDIRSSSESAFADVDKFKKMKEENALRSPQEVADVLMNLLQQDVTNGQVYRLYDLV</sequence>
<evidence type="ECO:0000256" key="5">
    <source>
        <dbReference type="ARBA" id="ARBA00023002"/>
    </source>
</evidence>
<evidence type="ECO:0000256" key="2">
    <source>
        <dbReference type="ARBA" id="ARBA00006484"/>
    </source>
</evidence>
<accession>A0A845DM47</accession>
<evidence type="ECO:0000256" key="3">
    <source>
        <dbReference type="ARBA" id="ARBA00022490"/>
    </source>
</evidence>
<dbReference type="PANTHER" id="PTHR44085:SF2">
    <property type="entry name" value="SEPIAPTERIN REDUCTASE"/>
    <property type="match status" value="1"/>
</dbReference>
<dbReference type="GO" id="GO:0006729">
    <property type="term" value="P:tetrahydrobiopterin biosynthetic process"/>
    <property type="evidence" value="ECO:0007669"/>
    <property type="project" value="TreeGrafter"/>
</dbReference>
<dbReference type="Proteomes" id="UP000460949">
    <property type="component" value="Unassembled WGS sequence"/>
</dbReference>
<comment type="subcellular location">
    <subcellularLocation>
        <location evidence="1">Cytoplasm</location>
    </subcellularLocation>
</comment>
<dbReference type="GO" id="GO:0005737">
    <property type="term" value="C:cytoplasm"/>
    <property type="evidence" value="ECO:0007669"/>
    <property type="project" value="UniProtKB-SubCell"/>
</dbReference>
<dbReference type="PANTHER" id="PTHR44085">
    <property type="entry name" value="SEPIAPTERIN REDUCTASE"/>
    <property type="match status" value="1"/>
</dbReference>
<organism evidence="6 7">
    <name type="scientific">Halobacillus litoralis</name>
    <dbReference type="NCBI Taxonomy" id="45668"/>
    <lineage>
        <taxon>Bacteria</taxon>
        <taxon>Bacillati</taxon>
        <taxon>Bacillota</taxon>
        <taxon>Bacilli</taxon>
        <taxon>Bacillales</taxon>
        <taxon>Bacillaceae</taxon>
        <taxon>Halobacillus</taxon>
    </lineage>
</organism>
<reference evidence="6 7" key="1">
    <citation type="submission" date="2019-11" db="EMBL/GenBank/DDBJ databases">
        <title>Genome sequences of 17 halophilic strains isolated from different environments.</title>
        <authorList>
            <person name="Furrow R.E."/>
        </authorList>
    </citation>
    <scope>NUCLEOTIDE SEQUENCE [LARGE SCALE GENOMIC DNA]</scope>
    <source>
        <strain evidence="6 7">22511_23_Filter</strain>
    </source>
</reference>
<dbReference type="InterPro" id="IPR002347">
    <property type="entry name" value="SDR_fam"/>
</dbReference>
<dbReference type="Pfam" id="PF00106">
    <property type="entry name" value="adh_short"/>
    <property type="match status" value="1"/>
</dbReference>
<protein>
    <submittedName>
        <fullName evidence="6">(S)-benzoin forming benzil reductase</fullName>
        <ecNumber evidence="6">1.1.1.320</ecNumber>
    </submittedName>
</protein>
<dbReference type="PROSITE" id="PS00061">
    <property type="entry name" value="ADH_SHORT"/>
    <property type="match status" value="1"/>
</dbReference>
<dbReference type="InterPro" id="IPR020904">
    <property type="entry name" value="Sc_DH/Rdtase_CS"/>
</dbReference>
<dbReference type="PRINTS" id="PR00081">
    <property type="entry name" value="GDHRDH"/>
</dbReference>
<evidence type="ECO:0000256" key="4">
    <source>
        <dbReference type="ARBA" id="ARBA00022857"/>
    </source>
</evidence>
<dbReference type="EMBL" id="WMET01000001">
    <property type="protein sequence ID" value="MYL18328.1"/>
    <property type="molecule type" value="Genomic_DNA"/>
</dbReference>
<name>A0A845DM47_9BACI</name>
<keyword evidence="5 6" id="KW-0560">Oxidoreductase</keyword>
<dbReference type="AlphaFoldDB" id="A0A845DM47"/>
<evidence type="ECO:0000256" key="1">
    <source>
        <dbReference type="ARBA" id="ARBA00004496"/>
    </source>
</evidence>
<dbReference type="GO" id="GO:0004757">
    <property type="term" value="F:sepiapterin reductase (NADP+) activity"/>
    <property type="evidence" value="ECO:0007669"/>
    <property type="project" value="TreeGrafter"/>
</dbReference>
<dbReference type="Gene3D" id="3.40.50.720">
    <property type="entry name" value="NAD(P)-binding Rossmann-like Domain"/>
    <property type="match status" value="1"/>
</dbReference>